<dbReference type="GO" id="GO:0003700">
    <property type="term" value="F:DNA-binding transcription factor activity"/>
    <property type="evidence" value="ECO:0007669"/>
    <property type="project" value="InterPro"/>
</dbReference>
<evidence type="ECO:0000256" key="3">
    <source>
        <dbReference type="ARBA" id="ARBA00023163"/>
    </source>
</evidence>
<keyword evidence="3" id="KW-0804">Transcription</keyword>
<dbReference type="AlphaFoldDB" id="A0A7Y9LAL9"/>
<dbReference type="InterPro" id="IPR001845">
    <property type="entry name" value="HTH_ArsR_DNA-bd_dom"/>
</dbReference>
<dbReference type="SUPFAM" id="SSF46785">
    <property type="entry name" value="Winged helix' DNA-binding domain"/>
    <property type="match status" value="1"/>
</dbReference>
<comment type="caution">
    <text evidence="5">The sequence shown here is derived from an EMBL/GenBank/DDBJ whole genome shotgun (WGS) entry which is preliminary data.</text>
</comment>
<evidence type="ECO:0000256" key="1">
    <source>
        <dbReference type="ARBA" id="ARBA00023015"/>
    </source>
</evidence>
<dbReference type="EMBL" id="JACCBU010000001">
    <property type="protein sequence ID" value="NYE69928.1"/>
    <property type="molecule type" value="Genomic_DNA"/>
</dbReference>
<dbReference type="RefSeq" id="WP_179749029.1">
    <property type="nucleotide sequence ID" value="NZ_JACCBU010000001.1"/>
</dbReference>
<dbReference type="InterPro" id="IPR036388">
    <property type="entry name" value="WH-like_DNA-bd_sf"/>
</dbReference>
<keyword evidence="1" id="KW-0805">Transcription regulation</keyword>
<evidence type="ECO:0000313" key="6">
    <source>
        <dbReference type="Proteomes" id="UP000569914"/>
    </source>
</evidence>
<gene>
    <name evidence="5" type="ORF">BKA15_001257</name>
</gene>
<protein>
    <submittedName>
        <fullName evidence="5">DNA-binding transcriptional ArsR family regulator</fullName>
    </submittedName>
</protein>
<keyword evidence="6" id="KW-1185">Reference proteome</keyword>
<keyword evidence="2 5" id="KW-0238">DNA-binding</keyword>
<dbReference type="NCBIfam" id="NF033788">
    <property type="entry name" value="HTH_metalloreg"/>
    <property type="match status" value="1"/>
</dbReference>
<organism evidence="5 6">
    <name type="scientific">Microlunatus parietis</name>
    <dbReference type="NCBI Taxonomy" id="682979"/>
    <lineage>
        <taxon>Bacteria</taxon>
        <taxon>Bacillati</taxon>
        <taxon>Actinomycetota</taxon>
        <taxon>Actinomycetes</taxon>
        <taxon>Propionibacteriales</taxon>
        <taxon>Propionibacteriaceae</taxon>
        <taxon>Microlunatus</taxon>
    </lineage>
</organism>
<dbReference type="InterPro" id="IPR051081">
    <property type="entry name" value="HTH_MetalResp_TranReg"/>
</dbReference>
<dbReference type="SMART" id="SM00418">
    <property type="entry name" value="HTH_ARSR"/>
    <property type="match status" value="1"/>
</dbReference>
<name>A0A7Y9LAL9_9ACTN</name>
<dbReference type="Gene3D" id="1.10.10.10">
    <property type="entry name" value="Winged helix-like DNA-binding domain superfamily/Winged helix DNA-binding domain"/>
    <property type="match status" value="1"/>
</dbReference>
<dbReference type="InterPro" id="IPR011991">
    <property type="entry name" value="ArsR-like_HTH"/>
</dbReference>
<evidence type="ECO:0000313" key="5">
    <source>
        <dbReference type="EMBL" id="NYE69928.1"/>
    </source>
</evidence>
<evidence type="ECO:0000256" key="2">
    <source>
        <dbReference type="ARBA" id="ARBA00023125"/>
    </source>
</evidence>
<dbReference type="InterPro" id="IPR036390">
    <property type="entry name" value="WH_DNA-bd_sf"/>
</dbReference>
<dbReference type="PANTHER" id="PTHR33154:SF33">
    <property type="entry name" value="TRANSCRIPTIONAL REPRESSOR SDPR"/>
    <property type="match status" value="1"/>
</dbReference>
<dbReference type="Pfam" id="PF12840">
    <property type="entry name" value="HTH_20"/>
    <property type="match status" value="1"/>
</dbReference>
<dbReference type="PROSITE" id="PS50987">
    <property type="entry name" value="HTH_ARSR_2"/>
    <property type="match status" value="1"/>
</dbReference>
<dbReference type="CDD" id="cd00090">
    <property type="entry name" value="HTH_ARSR"/>
    <property type="match status" value="1"/>
</dbReference>
<reference evidence="5 6" key="1">
    <citation type="submission" date="2020-07" db="EMBL/GenBank/DDBJ databases">
        <title>Sequencing the genomes of 1000 actinobacteria strains.</title>
        <authorList>
            <person name="Klenk H.-P."/>
        </authorList>
    </citation>
    <scope>NUCLEOTIDE SEQUENCE [LARGE SCALE GENOMIC DNA]</scope>
    <source>
        <strain evidence="5 6">DSM 22083</strain>
    </source>
</reference>
<accession>A0A7Y9LAL9</accession>
<dbReference type="Proteomes" id="UP000569914">
    <property type="component" value="Unassembled WGS sequence"/>
</dbReference>
<evidence type="ECO:0000259" key="4">
    <source>
        <dbReference type="PROSITE" id="PS50987"/>
    </source>
</evidence>
<dbReference type="PANTHER" id="PTHR33154">
    <property type="entry name" value="TRANSCRIPTIONAL REGULATOR, ARSR FAMILY"/>
    <property type="match status" value="1"/>
</dbReference>
<proteinExistence type="predicted"/>
<dbReference type="GO" id="GO:0003677">
    <property type="term" value="F:DNA binding"/>
    <property type="evidence" value="ECO:0007669"/>
    <property type="project" value="UniProtKB-KW"/>
</dbReference>
<feature type="domain" description="HTH arsR-type" evidence="4">
    <location>
        <begin position="1"/>
        <end position="87"/>
    </location>
</feature>
<sequence>MDVFEAVADPSRRSVLELLADGEQPAGALVATLTRLSQPAVSRHLRILRESGLVEVRPEGQRRIYALRPDGLSEIDRWIGRYRRFWSDHLDALEQHLGRSDA</sequence>